<reference evidence="2" key="1">
    <citation type="submission" date="2020-10" db="EMBL/GenBank/DDBJ databases">
        <authorList>
            <person name="Gilroy R."/>
        </authorList>
    </citation>
    <scope>NUCLEOTIDE SEQUENCE</scope>
    <source>
        <strain evidence="2">ChiW17-6978</strain>
    </source>
</reference>
<gene>
    <name evidence="2" type="ORF">IAD46_05330</name>
</gene>
<proteinExistence type="predicted"/>
<evidence type="ECO:0000256" key="1">
    <source>
        <dbReference type="SAM" id="Phobius"/>
    </source>
</evidence>
<evidence type="ECO:0000313" key="3">
    <source>
        <dbReference type="Proteomes" id="UP000886758"/>
    </source>
</evidence>
<keyword evidence="1" id="KW-1133">Transmembrane helix</keyword>
<feature type="transmembrane region" description="Helical" evidence="1">
    <location>
        <begin position="126"/>
        <end position="144"/>
    </location>
</feature>
<feature type="transmembrane region" description="Helical" evidence="1">
    <location>
        <begin position="159"/>
        <end position="177"/>
    </location>
</feature>
<dbReference type="EMBL" id="DVLF01000170">
    <property type="protein sequence ID" value="HIT50431.1"/>
    <property type="molecule type" value="Genomic_DNA"/>
</dbReference>
<dbReference type="Proteomes" id="UP000886758">
    <property type="component" value="Unassembled WGS sequence"/>
</dbReference>
<accession>A0A9D1KJB6</accession>
<comment type="caution">
    <text evidence="2">The sequence shown here is derived from an EMBL/GenBank/DDBJ whole genome shotgun (WGS) entry which is preliminary data.</text>
</comment>
<organism evidence="2 3">
    <name type="scientific">Candidatus Pelethenecus faecipullorum</name>
    <dbReference type="NCBI Taxonomy" id="2840900"/>
    <lineage>
        <taxon>Bacteria</taxon>
        <taxon>Bacillati</taxon>
        <taxon>Mycoplasmatota</taxon>
        <taxon>Mollicutes</taxon>
        <taxon>Candidatus Pelethenecus</taxon>
    </lineage>
</organism>
<keyword evidence="1" id="KW-0812">Transmembrane</keyword>
<dbReference type="AlphaFoldDB" id="A0A9D1KJB6"/>
<protein>
    <submittedName>
        <fullName evidence="2">Uncharacterized protein</fullName>
    </submittedName>
</protein>
<feature type="transmembrane region" description="Helical" evidence="1">
    <location>
        <begin position="65"/>
        <end position="90"/>
    </location>
</feature>
<sequence>MQNNGKRSELEKSLAQIKQQLQDMKEEDPDGDFSSVEKMILVLSNMLAQLDERHHFWKALFRKTLFLLLEFVLLMLGCLVSCGFAFPFAVSSVSSFFYLIASIAGILFLIFKIPEALFGLIPTKHPFLNTMITQLFGLALLIVLDDTVLHRTTGMFETVLYLAIVLILFVLLEYYLYRKWFRF</sequence>
<evidence type="ECO:0000313" key="2">
    <source>
        <dbReference type="EMBL" id="HIT50431.1"/>
    </source>
</evidence>
<reference evidence="2" key="2">
    <citation type="journal article" date="2021" name="PeerJ">
        <title>Extensive microbial diversity within the chicken gut microbiome revealed by metagenomics and culture.</title>
        <authorList>
            <person name="Gilroy R."/>
            <person name="Ravi A."/>
            <person name="Getino M."/>
            <person name="Pursley I."/>
            <person name="Horton D.L."/>
            <person name="Alikhan N.F."/>
            <person name="Baker D."/>
            <person name="Gharbi K."/>
            <person name="Hall N."/>
            <person name="Watson M."/>
            <person name="Adriaenssens E.M."/>
            <person name="Foster-Nyarko E."/>
            <person name="Jarju S."/>
            <person name="Secka A."/>
            <person name="Antonio M."/>
            <person name="Oren A."/>
            <person name="Chaudhuri R.R."/>
            <person name="La Ragione R."/>
            <person name="Hildebrand F."/>
            <person name="Pallen M.J."/>
        </authorList>
    </citation>
    <scope>NUCLEOTIDE SEQUENCE</scope>
    <source>
        <strain evidence="2">ChiW17-6978</strain>
    </source>
</reference>
<feature type="transmembrane region" description="Helical" evidence="1">
    <location>
        <begin position="96"/>
        <end position="114"/>
    </location>
</feature>
<keyword evidence="1" id="KW-0472">Membrane</keyword>
<name>A0A9D1KJB6_9MOLU</name>